<dbReference type="GO" id="GO:0051015">
    <property type="term" value="F:actin filament binding"/>
    <property type="evidence" value="ECO:0007669"/>
    <property type="project" value="TreeGrafter"/>
</dbReference>
<reference evidence="8" key="1">
    <citation type="submission" date="2025-08" db="UniProtKB">
        <authorList>
            <consortium name="Ensembl"/>
        </authorList>
    </citation>
    <scope>IDENTIFICATION</scope>
</reference>
<dbReference type="InterPro" id="IPR008936">
    <property type="entry name" value="Rho_GTPase_activation_prot"/>
</dbReference>
<dbReference type="SMART" id="SM00033">
    <property type="entry name" value="CH"/>
    <property type="match status" value="1"/>
</dbReference>
<feature type="coiled-coil region" evidence="4">
    <location>
        <begin position="218"/>
        <end position="245"/>
    </location>
</feature>
<dbReference type="OMA" id="RELMCPE"/>
<keyword evidence="4" id="KW-0175">Coiled coil</keyword>
<evidence type="ECO:0000259" key="5">
    <source>
        <dbReference type="PROSITE" id="PS50018"/>
    </source>
</evidence>
<evidence type="ECO:0008006" key="10">
    <source>
        <dbReference type="Google" id="ProtNLM"/>
    </source>
</evidence>
<dbReference type="Gene3D" id="2.20.70.10">
    <property type="match status" value="1"/>
</dbReference>
<dbReference type="PROSITE" id="PS50021">
    <property type="entry name" value="CH"/>
    <property type="match status" value="1"/>
</dbReference>
<name>A0A8C4Q0D1_EPTBU</name>
<dbReference type="GO" id="GO:0005938">
    <property type="term" value="C:cell cortex"/>
    <property type="evidence" value="ECO:0007669"/>
    <property type="project" value="TreeGrafter"/>
</dbReference>
<feature type="domain" description="Ras-GAP" evidence="5">
    <location>
        <begin position="890"/>
        <end position="1122"/>
    </location>
</feature>
<dbReference type="FunFam" id="1.10.418.10:FF:000013">
    <property type="entry name" value="IQ motif containing GTPase activating protein 1"/>
    <property type="match status" value="1"/>
</dbReference>
<dbReference type="CDD" id="cd00201">
    <property type="entry name" value="WW"/>
    <property type="match status" value="1"/>
</dbReference>
<dbReference type="SMART" id="SM00015">
    <property type="entry name" value="IQ"/>
    <property type="match status" value="2"/>
</dbReference>
<dbReference type="PROSITE" id="PS00509">
    <property type="entry name" value="RAS_GTPASE_ACTIV_1"/>
    <property type="match status" value="1"/>
</dbReference>
<evidence type="ECO:0000313" key="9">
    <source>
        <dbReference type="Proteomes" id="UP000694388"/>
    </source>
</evidence>
<dbReference type="GeneTree" id="ENSGT00950000183076"/>
<sequence length="1488" mass="170207">MDMRRKQNIAYEYLCHLQEAKQWMEVCLNEELPPTTELEEGLRNGVYLAKLGHFCSPHLVRPKKIYDREQNRYKAMGLHFRHTDNINHWFKAMIDVGLPKIFYPETTDIYDRKNMPKVIYCIHALSLYLFKLGRATQMQNLFGKVTFTEEEITNMRKELDKYGIQMPTFSKIGGILANELSVDEAALHAAVIVINEAVEKGEAEETLMALCNPNAMLLQVNRALIQMYQDTLQQAKREKVENARNRAIPEEERDVYEELLTQAEIQGNINQVNQCTALNNVEKALCESDEEQLLETLQSPALALPNIRQANGPWYLQELSKRHTEKAEILNKEDLQDGVETANAQAHRENLKATAVVKINAALRAGNEEETLLALQQPEALLPPVLPFTARLYQQELRTMQEIKGDLSHEELSMELKSLSTRALMNQALESHDAVAVLALLAENSHNLQGMDNANLDRYVEALINLKSQTTSDEHECLSWDTIQTCIQNVNATVQKENDRIKAIELINEALKHGEMAGTLEALLLPAADITVAAGVAAVDAAVVLGDADVTLAALRSSALALRGVTPECTDVYQYELADARTEKVTNGKKSVWVRHRMRDGFDFYYQAASQEGTWDKPTEFTSKYCQLSREEIQAIVGRVTAAYNREQLWIAHERVVLLLQAHGRGFLVRRELANRRAFLERQEPAIITLQVEYPGAYILPEKLIQAWVRMYLAKRRYRARLKYFTDHVKTLFSRSLINFDVVPTVNSPMPPLSVVRKFAHLLQQSGGDFAEEVDVMRLREEVMTKIHSNQLLEQDLNVMDIKIGLLVKNRITVQDVVMHSKKLNKKNKEQVQDMMTLDKQKGLKSLSKEKRTKLEAYQHLFYLLQTNPMYLARLIFQMPQNKSMDSMDIMIYTLYNYASNQREEYLILKLFSTALQEEIKSKVDELQEIVKGNPTVVKMVVKFHRMVRGQNALQEILSPLVDIAQDKSLNINIDPVDIYKVWVNHMESKSGEASNLPYDVTAEGALAHEEVRKRLETAEQNLFSNTDKLLSSIISSIDQIPYGMRYVAKVLRDSLHDKFPNSTEDEIYKIVGNLLYYRYMNPVVVAPDSFGILNFSAGEQLHIEQRRNLGSLAKLLQLGATGKMLPENQARSSSVNNYIGQLWVKFRKFFQAACDVPEMEEKFTIDEYSDIITLSKPIVYISIGEIINTHSLLLEHQEAIAPDHNDPLIELLEDLGDVPSLQTLFGEVVFQCCVFFYHNRKVFLWIVEARYCCDRACSSQNGGKLVADIIQVQPGETLLDILKTPASDEQEKEYQRLMMQRAALAQCAPEKMRHSVVNEGLTLADKKQQVLESLPALEVADLVSQSDSYQAFSNDIAKDIRNQRRYRQRRKAELVKLQLTLLALNSKMKFYEEQSDYYDKYIKTCMDNLARKGKLKNVLFDIMPGENAGDFEVKAKFMGIEMEKVQLNFQDLLQLQYEGVAVMKMFDKAKVNVNLLIFLLNKKFYGR</sequence>
<dbReference type="PROSITE" id="PS50018">
    <property type="entry name" value="RAS_GTPASE_ACTIV_2"/>
    <property type="match status" value="1"/>
</dbReference>
<dbReference type="Proteomes" id="UP000694388">
    <property type="component" value="Unplaced"/>
</dbReference>
<dbReference type="Pfam" id="PF03836">
    <property type="entry name" value="RasGAP_C"/>
    <property type="match status" value="1"/>
</dbReference>
<dbReference type="PANTHER" id="PTHR14149:SF14">
    <property type="entry name" value="CALPONIN-HOMOLOGY (CH) DOMAIN-CONTAINING PROTEIN"/>
    <property type="match status" value="1"/>
</dbReference>
<dbReference type="InterPro" id="IPR001715">
    <property type="entry name" value="CH_dom"/>
</dbReference>
<evidence type="ECO:0000259" key="7">
    <source>
        <dbReference type="PROSITE" id="PS50021"/>
    </source>
</evidence>
<dbReference type="PROSITE" id="PS50096">
    <property type="entry name" value="IQ"/>
    <property type="match status" value="2"/>
</dbReference>
<dbReference type="InterPro" id="IPR000593">
    <property type="entry name" value="RasGAP_C"/>
</dbReference>
<organism evidence="8 9">
    <name type="scientific">Eptatretus burgeri</name>
    <name type="common">Inshore hagfish</name>
    <dbReference type="NCBI Taxonomy" id="7764"/>
    <lineage>
        <taxon>Eukaryota</taxon>
        <taxon>Metazoa</taxon>
        <taxon>Chordata</taxon>
        <taxon>Craniata</taxon>
        <taxon>Vertebrata</taxon>
        <taxon>Cyclostomata</taxon>
        <taxon>Myxini</taxon>
        <taxon>Myxiniformes</taxon>
        <taxon>Myxinidae</taxon>
        <taxon>Eptatretinae</taxon>
        <taxon>Eptatretus</taxon>
    </lineage>
</organism>
<evidence type="ECO:0000256" key="4">
    <source>
        <dbReference type="SAM" id="Coils"/>
    </source>
</evidence>
<dbReference type="InterPro" id="IPR036872">
    <property type="entry name" value="CH_dom_sf"/>
</dbReference>
<evidence type="ECO:0000259" key="6">
    <source>
        <dbReference type="PROSITE" id="PS50020"/>
    </source>
</evidence>
<evidence type="ECO:0000256" key="2">
    <source>
        <dbReference type="ARBA" id="ARBA00022737"/>
    </source>
</evidence>
<evidence type="ECO:0000313" key="8">
    <source>
        <dbReference type="Ensembl" id="ENSEBUP00000008098.1"/>
    </source>
</evidence>
<protein>
    <recommendedName>
        <fullName evidence="10">Ras GTPase-activating-like protein IQGAP1</fullName>
    </recommendedName>
</protein>
<dbReference type="SUPFAM" id="SSF47576">
    <property type="entry name" value="Calponin-homology domain, CH-domain"/>
    <property type="match status" value="1"/>
</dbReference>
<dbReference type="GO" id="GO:0120025">
    <property type="term" value="C:plasma membrane bounded cell projection"/>
    <property type="evidence" value="ECO:0007669"/>
    <property type="project" value="UniProtKB-ARBA"/>
</dbReference>
<accession>A0A8C4Q0D1</accession>
<feature type="domain" description="Calponin-homology (CH)" evidence="7">
    <location>
        <begin position="14"/>
        <end position="129"/>
    </location>
</feature>
<dbReference type="Ensembl" id="ENSEBUT00000008590.1">
    <property type="protein sequence ID" value="ENSEBUP00000008098.1"/>
    <property type="gene ID" value="ENSEBUG00000005207.1"/>
</dbReference>
<evidence type="ECO:0000256" key="1">
    <source>
        <dbReference type="ARBA" id="ARBA00022553"/>
    </source>
</evidence>
<keyword evidence="3" id="KW-0112">Calmodulin-binding</keyword>
<dbReference type="SUPFAM" id="SSF48350">
    <property type="entry name" value="GTPase activation domain, GAP"/>
    <property type="match status" value="1"/>
</dbReference>
<dbReference type="Gene3D" id="1.10.418.10">
    <property type="entry name" value="Calponin-like domain"/>
    <property type="match status" value="1"/>
</dbReference>
<dbReference type="PROSITE" id="PS50020">
    <property type="entry name" value="WW_DOMAIN_2"/>
    <property type="match status" value="1"/>
</dbReference>
<dbReference type="InterPro" id="IPR001936">
    <property type="entry name" value="RasGAP_dom"/>
</dbReference>
<dbReference type="InterPro" id="IPR000048">
    <property type="entry name" value="IQ_motif_EF-hand-BS"/>
</dbReference>
<feature type="domain" description="WW" evidence="6">
    <location>
        <begin position="593"/>
        <end position="620"/>
    </location>
</feature>
<dbReference type="InterPro" id="IPR023152">
    <property type="entry name" value="RasGAP_CS"/>
</dbReference>
<proteinExistence type="predicted"/>
<dbReference type="Gene3D" id="1.10.506.10">
    <property type="entry name" value="GTPase Activation - p120gap, domain 1"/>
    <property type="match status" value="1"/>
</dbReference>
<keyword evidence="9" id="KW-1185">Reference proteome</keyword>
<dbReference type="GO" id="GO:0005516">
    <property type="term" value="F:calmodulin binding"/>
    <property type="evidence" value="ECO:0007669"/>
    <property type="project" value="UniProtKB-KW"/>
</dbReference>
<dbReference type="PANTHER" id="PTHR14149">
    <property type="entry name" value="RAS GTPASE-ACTIVATING PROTEIN WITH IQ MOTIF"/>
    <property type="match status" value="1"/>
</dbReference>
<dbReference type="SMART" id="SM00323">
    <property type="entry name" value="RasGAP"/>
    <property type="match status" value="1"/>
</dbReference>
<dbReference type="Pfam" id="PF00307">
    <property type="entry name" value="CH"/>
    <property type="match status" value="1"/>
</dbReference>
<dbReference type="InterPro" id="IPR001202">
    <property type="entry name" value="WW_dom"/>
</dbReference>
<keyword evidence="1" id="KW-0597">Phosphoprotein</keyword>
<reference evidence="8" key="2">
    <citation type="submission" date="2025-09" db="UniProtKB">
        <authorList>
            <consortium name="Ensembl"/>
        </authorList>
    </citation>
    <scope>IDENTIFICATION</scope>
</reference>
<dbReference type="GO" id="GO:1903479">
    <property type="term" value="P:mitotic actomyosin contractile ring assembly actin filament organization"/>
    <property type="evidence" value="ECO:0007669"/>
    <property type="project" value="TreeGrafter"/>
</dbReference>
<dbReference type="PROSITE" id="PS01159">
    <property type="entry name" value="WW_DOMAIN_1"/>
    <property type="match status" value="1"/>
</dbReference>
<dbReference type="GO" id="GO:0005096">
    <property type="term" value="F:GTPase activator activity"/>
    <property type="evidence" value="ECO:0007669"/>
    <property type="project" value="TreeGrafter"/>
</dbReference>
<dbReference type="Pfam" id="PF00616">
    <property type="entry name" value="RasGAP"/>
    <property type="match status" value="1"/>
</dbReference>
<evidence type="ECO:0000256" key="3">
    <source>
        <dbReference type="ARBA" id="ARBA00022860"/>
    </source>
</evidence>
<dbReference type="SUPFAM" id="SSF143885">
    <property type="entry name" value="RGC domain-like"/>
    <property type="match status" value="1"/>
</dbReference>
<keyword evidence="2" id="KW-0677">Repeat</keyword>
<dbReference type="FunFam" id="1.10.506.10:FF:000004">
    <property type="entry name" value="IQ motif containing GTPase activating protein 1"/>
    <property type="match status" value="1"/>
</dbReference>